<proteinExistence type="predicted"/>
<dbReference type="InterPro" id="IPR011728">
    <property type="entry name" value="PhaP_Bmeg"/>
</dbReference>
<accession>A0A6H1P2M4</accession>
<sequence>MVQKMIHQKEEVLKKEVKKVEVPKVEGQNEPSYVTDSFIETFWDQFEGAVSRTRDYREQRQELYLQAIKETTKFNGVYLKTLKGLFEQTTKLNGDLRKGLFQNNIFITNESTHEVTESLKSHVSEAASKLEELYLTPINSGFDLIERTEKLFEQNSEAFLEYTNEALNAWEAVTDNYLKQARKTHQNIAHRLEDSVRVLVAPSK</sequence>
<reference evidence="1 2" key="2">
    <citation type="submission" date="2020-04" db="EMBL/GenBank/DDBJ databases">
        <authorList>
            <person name="Fomenkov A."/>
            <person name="Anton B.P."/>
            <person name="Roberts R.J."/>
        </authorList>
    </citation>
    <scope>NUCLEOTIDE SEQUENCE [LARGE SCALE GENOMIC DNA]</scope>
    <source>
        <strain evidence="1 2">S2</strain>
    </source>
</reference>
<organism evidence="1 2">
    <name type="scientific">Priestia megaterium</name>
    <name type="common">Bacillus megaterium</name>
    <dbReference type="NCBI Taxonomy" id="1404"/>
    <lineage>
        <taxon>Bacteria</taxon>
        <taxon>Bacillati</taxon>
        <taxon>Bacillota</taxon>
        <taxon>Bacilli</taxon>
        <taxon>Bacillales</taxon>
        <taxon>Bacillaceae</taxon>
        <taxon>Priestia</taxon>
    </lineage>
</organism>
<reference evidence="1 2" key="1">
    <citation type="submission" date="2020-04" db="EMBL/GenBank/DDBJ databases">
        <title>Genome-Wide Identification of 5-Methylcytosine Sites in Bacterial Genomes By High-Throughput Sequencing of MspJI Restriction Fragments.</title>
        <authorList>
            <person name="Wu V."/>
        </authorList>
    </citation>
    <scope>NUCLEOTIDE SEQUENCE [LARGE SCALE GENOMIC DNA]</scope>
    <source>
        <strain evidence="1 2">S2</strain>
    </source>
</reference>
<name>A0A6H1P2M4_PRIMG</name>
<dbReference type="Proteomes" id="UP000501868">
    <property type="component" value="Chromosome"/>
</dbReference>
<protein>
    <submittedName>
        <fullName evidence="1">Uncharacterized protein</fullName>
    </submittedName>
</protein>
<evidence type="ECO:0000313" key="2">
    <source>
        <dbReference type="Proteomes" id="UP000501868"/>
    </source>
</evidence>
<dbReference type="EMBL" id="CP051128">
    <property type="protein sequence ID" value="QIZ07796.1"/>
    <property type="molecule type" value="Genomic_DNA"/>
</dbReference>
<dbReference type="AlphaFoldDB" id="A0A6H1P2M4"/>
<gene>
    <name evidence="1" type="ORF">HFZ78_14565</name>
</gene>
<dbReference type="Pfam" id="PF09602">
    <property type="entry name" value="PhaP_Bmeg"/>
    <property type="match status" value="1"/>
</dbReference>
<evidence type="ECO:0000313" key="1">
    <source>
        <dbReference type="EMBL" id="QIZ07796.1"/>
    </source>
</evidence>